<dbReference type="InterPro" id="IPR032675">
    <property type="entry name" value="LRR_dom_sf"/>
</dbReference>
<gene>
    <name evidence="2" type="ORF">H9697_09625</name>
</gene>
<name>A0A9D2QC16_9FIRM</name>
<feature type="region of interest" description="Disordered" evidence="1">
    <location>
        <begin position="167"/>
        <end position="193"/>
    </location>
</feature>
<comment type="caution">
    <text evidence="2">The sequence shown here is derived from an EMBL/GenBank/DDBJ whole genome shotgun (WGS) entry which is preliminary data.</text>
</comment>
<reference evidence="2" key="1">
    <citation type="journal article" date="2021" name="PeerJ">
        <title>Extensive microbial diversity within the chicken gut microbiome revealed by metagenomics and culture.</title>
        <authorList>
            <person name="Gilroy R."/>
            <person name="Ravi A."/>
            <person name="Getino M."/>
            <person name="Pursley I."/>
            <person name="Horton D.L."/>
            <person name="Alikhan N.F."/>
            <person name="Baker D."/>
            <person name="Gharbi K."/>
            <person name="Hall N."/>
            <person name="Watson M."/>
            <person name="Adriaenssens E.M."/>
            <person name="Foster-Nyarko E."/>
            <person name="Jarju S."/>
            <person name="Secka A."/>
            <person name="Antonio M."/>
            <person name="Oren A."/>
            <person name="Chaudhuri R.R."/>
            <person name="La Ragione R."/>
            <person name="Hildebrand F."/>
            <person name="Pallen M.J."/>
        </authorList>
    </citation>
    <scope>NUCLEOTIDE SEQUENCE</scope>
    <source>
        <strain evidence="2">CHK196-7946</strain>
    </source>
</reference>
<proteinExistence type="predicted"/>
<organism evidence="2 3">
    <name type="scientific">Candidatus Mediterraneibacter faecavium</name>
    <dbReference type="NCBI Taxonomy" id="2838668"/>
    <lineage>
        <taxon>Bacteria</taxon>
        <taxon>Bacillati</taxon>
        <taxon>Bacillota</taxon>
        <taxon>Clostridia</taxon>
        <taxon>Lachnospirales</taxon>
        <taxon>Lachnospiraceae</taxon>
        <taxon>Mediterraneibacter</taxon>
    </lineage>
</organism>
<dbReference type="AlphaFoldDB" id="A0A9D2QC16"/>
<dbReference type="EMBL" id="DWVY01000049">
    <property type="protein sequence ID" value="HJC75185.1"/>
    <property type="molecule type" value="Genomic_DNA"/>
</dbReference>
<dbReference type="Proteomes" id="UP000823902">
    <property type="component" value="Unassembled WGS sequence"/>
</dbReference>
<accession>A0A9D2QC16</accession>
<evidence type="ECO:0000313" key="3">
    <source>
        <dbReference type="Proteomes" id="UP000823902"/>
    </source>
</evidence>
<dbReference type="Gene3D" id="3.80.10.10">
    <property type="entry name" value="Ribonuclease Inhibitor"/>
    <property type="match status" value="1"/>
</dbReference>
<evidence type="ECO:0000313" key="2">
    <source>
        <dbReference type="EMBL" id="HJC75185.1"/>
    </source>
</evidence>
<sequence>MELYERLYEERFSSAVLLRITKMILVLLAVCMLTANVCSGNPAARKDIVSDAETALPSGAEPVSHAGPGASEAAVPEKIAAVFPQDPAEVLKASAAAVPEDTLAAVPDRPAPAVPENPAVAVPDGPAAAVPGNPAAAVPDVPAVTVPGNPAAAVPDVPAVTVPKVPAGSVSDKPAGSLPDKPVGSVPDDPAAVMPQEPEAIVPEDPSVSVPDVPAATVPPEDTAPGTATGVTAGFLVNESGIIYGISDPELVVNDGYLEFPDEGCMGIAAGTFGGGLPSVREIFIPDNITYIEEGAFSGLTDMEWFEMEPAGAYYTEEGVLFSEGGACLLAFPAGRTGNYKVPSHVGRFAAGAFDCARIEVLDATACTLTDSSGVPENISLLVRETP</sequence>
<evidence type="ECO:0000256" key="1">
    <source>
        <dbReference type="SAM" id="MobiDB-lite"/>
    </source>
</evidence>
<reference evidence="2" key="2">
    <citation type="submission" date="2021-04" db="EMBL/GenBank/DDBJ databases">
        <authorList>
            <person name="Gilroy R."/>
        </authorList>
    </citation>
    <scope>NUCLEOTIDE SEQUENCE</scope>
    <source>
        <strain evidence="2">CHK196-7946</strain>
    </source>
</reference>
<protein>
    <submittedName>
        <fullName evidence="2">Uncharacterized protein</fullName>
    </submittedName>
</protein>